<comment type="similarity">
    <text evidence="2 14">Belongs to the peptidase M50B family.</text>
</comment>
<evidence type="ECO:0000256" key="2">
    <source>
        <dbReference type="ARBA" id="ARBA00007931"/>
    </source>
</evidence>
<dbReference type="PANTHER" id="PTHR39188">
    <property type="entry name" value="MEMBRANE-ASSOCIATED ZINC METALLOPROTEASE M50B"/>
    <property type="match status" value="1"/>
</dbReference>
<evidence type="ECO:0000256" key="17">
    <source>
        <dbReference type="PROSITE-ProRule" id="PRU00703"/>
    </source>
</evidence>
<dbReference type="InterPro" id="IPR008915">
    <property type="entry name" value="Peptidase_M50"/>
</dbReference>
<sequence>MNGNLRIGNLFGIPFFINISWFFVLALTTLNFGSGLAAQFPWLGGMALILGLIAGTLLFASVLLHELGHSFVAQQQGIKVNSITLFLFGGLASLDDEAKTPSGAFWIAVAGPLVSLVLFVLLTLLASSGLVTGPVAAVTSLLAYINLILATFNMIPGLPLDGGNVLKAVVWKISGNRYRGIRWASRAGQMIGWSAIMLGILAVLGLSNAGSFWTLIIGWFILQNAGQSAQSATVQEALSGLTAADVVLENSPIVHESDTLRELADTTLLASGNSRWQRFLVESANNQLAGTIDLDVLKIVPSDQWSDHPVRDFLKPVAQEIKVQANQPLLDVIRQLEAQGTQALAVTRENGALVGLLEKAEIINLLQQKAQSQPA</sequence>
<feature type="binding site" evidence="16">
    <location>
        <position position="69"/>
    </location>
    <ligand>
        <name>Zn(2+)</name>
        <dbReference type="ChEBI" id="CHEBI:29105"/>
        <note>catalytic</note>
    </ligand>
</feature>
<dbReference type="PANTHER" id="PTHR39188:SF3">
    <property type="entry name" value="STAGE IV SPORULATION PROTEIN FB"/>
    <property type="match status" value="1"/>
</dbReference>
<keyword evidence="12 17" id="KW-0129">CBS domain</keyword>
<feature type="transmembrane region" description="Helical" evidence="14">
    <location>
        <begin position="191"/>
        <end position="222"/>
    </location>
</feature>
<dbReference type="GO" id="GO:0006508">
    <property type="term" value="P:proteolysis"/>
    <property type="evidence" value="ECO:0007669"/>
    <property type="project" value="UniProtKB-KW"/>
</dbReference>
<evidence type="ECO:0000256" key="1">
    <source>
        <dbReference type="ARBA" id="ARBA00004651"/>
    </source>
</evidence>
<gene>
    <name evidence="19" type="ORF">DXZ20_25220</name>
</gene>
<feature type="domain" description="CBS" evidence="18">
    <location>
        <begin position="314"/>
        <end position="372"/>
    </location>
</feature>
<comment type="caution">
    <text evidence="19">The sequence shown here is derived from an EMBL/GenBank/DDBJ whole genome shotgun (WGS) entry which is preliminary data.</text>
</comment>
<reference evidence="19 20" key="1">
    <citation type="journal article" date="2020" name="Microb. Ecol.">
        <title>Ecogenomics of the Marine Benthic Filamentous Cyanobacterium Adonisia.</title>
        <authorList>
            <person name="Walter J.M."/>
            <person name="Coutinho F.H."/>
            <person name="Leomil L."/>
            <person name="Hargreaves P.I."/>
            <person name="Campeao M.E."/>
            <person name="Vieira V.V."/>
            <person name="Silva B.S."/>
            <person name="Fistarol G.O."/>
            <person name="Salomon P.S."/>
            <person name="Sawabe T."/>
            <person name="Mino S."/>
            <person name="Hosokawa M."/>
            <person name="Miyashita H."/>
            <person name="Maruyama F."/>
            <person name="van Verk M.C."/>
            <person name="Dutilh B.E."/>
            <person name="Thompson C.C."/>
            <person name="Thompson F.L."/>
        </authorList>
    </citation>
    <scope>NUCLEOTIDE SEQUENCE [LARGE SCALE GENOMIC DNA]</scope>
    <source>
        <strain evidence="19 20">CCMR0081</strain>
    </source>
</reference>
<keyword evidence="6 14" id="KW-0479">Metal-binding</keyword>
<dbReference type="CDD" id="cd06164">
    <property type="entry name" value="S2P-M50_SpoIVFB_CBS"/>
    <property type="match status" value="1"/>
</dbReference>
<keyword evidence="20" id="KW-1185">Reference proteome</keyword>
<dbReference type="GO" id="GO:0046872">
    <property type="term" value="F:metal ion binding"/>
    <property type="evidence" value="ECO:0007669"/>
    <property type="project" value="UniProtKB-UniRule"/>
</dbReference>
<dbReference type="RefSeq" id="WP_163701805.1">
    <property type="nucleotide sequence ID" value="NZ_QXHD01000004.1"/>
</dbReference>
<dbReference type="Proteomes" id="UP000481033">
    <property type="component" value="Unassembled WGS sequence"/>
</dbReference>
<evidence type="ECO:0000256" key="14">
    <source>
        <dbReference type="PIRNR" id="PIRNR006404"/>
    </source>
</evidence>
<evidence type="ECO:0000256" key="5">
    <source>
        <dbReference type="ARBA" id="ARBA00022692"/>
    </source>
</evidence>
<feature type="transmembrane region" description="Helical" evidence="14">
    <location>
        <begin position="133"/>
        <end position="155"/>
    </location>
</feature>
<dbReference type="GO" id="GO:0008237">
    <property type="term" value="F:metallopeptidase activity"/>
    <property type="evidence" value="ECO:0007669"/>
    <property type="project" value="UniProtKB-UniRule"/>
</dbReference>
<evidence type="ECO:0000256" key="7">
    <source>
        <dbReference type="ARBA" id="ARBA00022737"/>
    </source>
</evidence>
<evidence type="ECO:0000256" key="8">
    <source>
        <dbReference type="ARBA" id="ARBA00022801"/>
    </source>
</evidence>
<dbReference type="Gene3D" id="3.10.580.10">
    <property type="entry name" value="CBS-domain"/>
    <property type="match status" value="1"/>
</dbReference>
<keyword evidence="5 14" id="KW-0812">Transmembrane</keyword>
<dbReference type="CDD" id="cd04639">
    <property type="entry name" value="CBS_pair_peptidase_M50"/>
    <property type="match status" value="1"/>
</dbReference>
<keyword evidence="10 14" id="KW-1133">Transmembrane helix</keyword>
<feature type="binding site" evidence="16">
    <location>
        <position position="65"/>
    </location>
    <ligand>
        <name>Zn(2+)</name>
        <dbReference type="ChEBI" id="CHEBI:29105"/>
        <note>catalytic</note>
    </ligand>
</feature>
<evidence type="ECO:0000256" key="3">
    <source>
        <dbReference type="ARBA" id="ARBA00022475"/>
    </source>
</evidence>
<keyword evidence="13 14" id="KW-0472">Membrane</keyword>
<dbReference type="InterPro" id="IPR016483">
    <property type="entry name" value="UCP006404_Pept_M50_CBS"/>
</dbReference>
<protein>
    <recommendedName>
        <fullName evidence="14">Zinc metalloprotease</fullName>
    </recommendedName>
</protein>
<keyword evidence="3 14" id="KW-1003">Cell membrane</keyword>
<comment type="cofactor">
    <cofactor evidence="14 16">
        <name>Zn(2+)</name>
        <dbReference type="ChEBI" id="CHEBI:29105"/>
    </cofactor>
    <text evidence="14 16">Binds 1 zinc ion per subunit.</text>
</comment>
<dbReference type="GO" id="GO:0005886">
    <property type="term" value="C:plasma membrane"/>
    <property type="evidence" value="ECO:0007669"/>
    <property type="project" value="UniProtKB-SubCell"/>
</dbReference>
<feature type="active site" evidence="15">
    <location>
        <position position="66"/>
    </location>
</feature>
<evidence type="ECO:0000256" key="13">
    <source>
        <dbReference type="ARBA" id="ARBA00023136"/>
    </source>
</evidence>
<feature type="transmembrane region" description="Helical" evidence="14">
    <location>
        <begin position="42"/>
        <end position="64"/>
    </location>
</feature>
<organism evidence="19 20">
    <name type="scientific">Adonisia turfae CCMR0081</name>
    <dbReference type="NCBI Taxonomy" id="2292702"/>
    <lineage>
        <taxon>Bacteria</taxon>
        <taxon>Bacillati</taxon>
        <taxon>Cyanobacteriota</taxon>
        <taxon>Adonisia</taxon>
        <taxon>Adonisia turfae</taxon>
    </lineage>
</organism>
<feature type="transmembrane region" description="Helical" evidence="14">
    <location>
        <begin position="106"/>
        <end position="126"/>
    </location>
</feature>
<proteinExistence type="inferred from homology"/>
<dbReference type="Pfam" id="PF02163">
    <property type="entry name" value="Peptidase_M50"/>
    <property type="match status" value="2"/>
</dbReference>
<keyword evidence="7" id="KW-0677">Repeat</keyword>
<keyword evidence="4 14" id="KW-0645">Protease</keyword>
<dbReference type="Pfam" id="PF00571">
    <property type="entry name" value="CBS"/>
    <property type="match status" value="1"/>
</dbReference>
<name>A0A6M0RSZ7_9CYAN</name>
<evidence type="ECO:0000256" key="4">
    <source>
        <dbReference type="ARBA" id="ARBA00022670"/>
    </source>
</evidence>
<evidence type="ECO:0000256" key="12">
    <source>
        <dbReference type="ARBA" id="ARBA00023122"/>
    </source>
</evidence>
<evidence type="ECO:0000256" key="11">
    <source>
        <dbReference type="ARBA" id="ARBA00023049"/>
    </source>
</evidence>
<dbReference type="InterPro" id="IPR046342">
    <property type="entry name" value="CBS_dom_sf"/>
</dbReference>
<evidence type="ECO:0000256" key="10">
    <source>
        <dbReference type="ARBA" id="ARBA00022989"/>
    </source>
</evidence>
<evidence type="ECO:0000256" key="9">
    <source>
        <dbReference type="ARBA" id="ARBA00022833"/>
    </source>
</evidence>
<evidence type="ECO:0000259" key="18">
    <source>
        <dbReference type="PROSITE" id="PS51371"/>
    </source>
</evidence>
<feature type="transmembrane region" description="Helical" evidence="14">
    <location>
        <begin position="7"/>
        <end position="30"/>
    </location>
</feature>
<keyword evidence="9 14" id="KW-0862">Zinc</keyword>
<evidence type="ECO:0000313" key="19">
    <source>
        <dbReference type="EMBL" id="NEZ58882.1"/>
    </source>
</evidence>
<dbReference type="PROSITE" id="PS51371">
    <property type="entry name" value="CBS"/>
    <property type="match status" value="1"/>
</dbReference>
<evidence type="ECO:0000313" key="20">
    <source>
        <dbReference type="Proteomes" id="UP000481033"/>
    </source>
</evidence>
<evidence type="ECO:0000256" key="15">
    <source>
        <dbReference type="PIRSR" id="PIRSR006404-1"/>
    </source>
</evidence>
<dbReference type="AlphaFoldDB" id="A0A6M0RSZ7"/>
<evidence type="ECO:0000256" key="6">
    <source>
        <dbReference type="ARBA" id="ARBA00022723"/>
    </source>
</evidence>
<comment type="subcellular location">
    <subcellularLocation>
        <location evidence="1 14">Cell membrane</location>
        <topology evidence="1 14">Multi-pass membrane protein</topology>
    </subcellularLocation>
</comment>
<dbReference type="EMBL" id="QXHD01000004">
    <property type="protein sequence ID" value="NEZ58882.1"/>
    <property type="molecule type" value="Genomic_DNA"/>
</dbReference>
<keyword evidence="11 14" id="KW-0482">Metalloprotease</keyword>
<feature type="transmembrane region" description="Helical" evidence="14">
    <location>
        <begin position="76"/>
        <end position="94"/>
    </location>
</feature>
<dbReference type="SUPFAM" id="SSF54631">
    <property type="entry name" value="CBS-domain pair"/>
    <property type="match status" value="1"/>
</dbReference>
<keyword evidence="8 14" id="KW-0378">Hydrolase</keyword>
<evidence type="ECO:0000256" key="16">
    <source>
        <dbReference type="PIRSR" id="PIRSR006404-2"/>
    </source>
</evidence>
<dbReference type="InterPro" id="IPR000644">
    <property type="entry name" value="CBS_dom"/>
</dbReference>
<accession>A0A6M0RSZ7</accession>
<dbReference type="PIRSF" id="PIRSF006404">
    <property type="entry name" value="UCP006404_Pept_M50_CBS"/>
    <property type="match status" value="1"/>
</dbReference>
<feature type="binding site" evidence="16">
    <location>
        <position position="161"/>
    </location>
    <ligand>
        <name>Zn(2+)</name>
        <dbReference type="ChEBI" id="CHEBI:29105"/>
        <note>catalytic</note>
    </ligand>
</feature>